<dbReference type="EMBL" id="JAAVMX010000007">
    <property type="protein sequence ID" value="KAF4506298.1"/>
    <property type="molecule type" value="Genomic_DNA"/>
</dbReference>
<reference evidence="2 3" key="1">
    <citation type="journal article" date="2020" name="Genome Biol. Evol.">
        <title>A new high-quality draft genome assembly of the Chinese cordyceps Ophiocordyceps sinensis.</title>
        <authorList>
            <person name="Shu R."/>
            <person name="Zhang J."/>
            <person name="Meng Q."/>
            <person name="Zhang H."/>
            <person name="Zhou G."/>
            <person name="Li M."/>
            <person name="Wu P."/>
            <person name="Zhao Y."/>
            <person name="Chen C."/>
            <person name="Qin Q."/>
        </authorList>
    </citation>
    <scope>NUCLEOTIDE SEQUENCE [LARGE SCALE GENOMIC DNA]</scope>
    <source>
        <strain evidence="2 3">IOZ07</strain>
    </source>
</reference>
<dbReference type="OrthoDB" id="4062651at2759"/>
<dbReference type="PROSITE" id="PS50011">
    <property type="entry name" value="PROTEIN_KINASE_DOM"/>
    <property type="match status" value="1"/>
</dbReference>
<evidence type="ECO:0000313" key="3">
    <source>
        <dbReference type="Proteomes" id="UP000557566"/>
    </source>
</evidence>
<organism evidence="2 3">
    <name type="scientific">Ophiocordyceps sinensis</name>
    <dbReference type="NCBI Taxonomy" id="72228"/>
    <lineage>
        <taxon>Eukaryota</taxon>
        <taxon>Fungi</taxon>
        <taxon>Dikarya</taxon>
        <taxon>Ascomycota</taxon>
        <taxon>Pezizomycotina</taxon>
        <taxon>Sordariomycetes</taxon>
        <taxon>Hypocreomycetidae</taxon>
        <taxon>Hypocreales</taxon>
        <taxon>Ophiocordycipitaceae</taxon>
        <taxon>Ophiocordyceps</taxon>
    </lineage>
</organism>
<keyword evidence="3" id="KW-1185">Reference proteome</keyword>
<dbReference type="Gene3D" id="1.10.510.10">
    <property type="entry name" value="Transferase(Phosphotransferase) domain 1"/>
    <property type="match status" value="1"/>
</dbReference>
<dbReference type="GO" id="GO:0004672">
    <property type="term" value="F:protein kinase activity"/>
    <property type="evidence" value="ECO:0007669"/>
    <property type="project" value="InterPro"/>
</dbReference>
<dbReference type="Proteomes" id="UP000557566">
    <property type="component" value="Unassembled WGS sequence"/>
</dbReference>
<dbReference type="AlphaFoldDB" id="A0A8H4LVC9"/>
<dbReference type="GO" id="GO:0005524">
    <property type="term" value="F:ATP binding"/>
    <property type="evidence" value="ECO:0007669"/>
    <property type="project" value="InterPro"/>
</dbReference>
<evidence type="ECO:0000313" key="2">
    <source>
        <dbReference type="EMBL" id="KAF4506298.1"/>
    </source>
</evidence>
<dbReference type="InterPro" id="IPR000719">
    <property type="entry name" value="Prot_kinase_dom"/>
</dbReference>
<feature type="domain" description="Protein kinase" evidence="1">
    <location>
        <begin position="173"/>
        <end position="365"/>
    </location>
</feature>
<proteinExistence type="predicted"/>
<dbReference type="SUPFAM" id="SSF56112">
    <property type="entry name" value="Protein kinase-like (PK-like)"/>
    <property type="match status" value="1"/>
</dbReference>
<sequence length="365" mass="40643">MPWESPDSFCMLDLLASDHAIEYAFMYNGTRFHIFTSAEKLLGAGNLLQDFNKFLSHLDDPDIMFQFEEWVLAPLDDFMRKVAPSQGGGTRKPITLLDYFAPPTYAFTIVNKAGTLFAVQEDYNAQIHGDSSPRTRISDSLSDSGPTAHELAGDANLDGYNMPSQDFVCRSSLPPVRHILASELERVDDGLSDEQMSDVPRKVRRVGTDDVFFFKAGSKDHGHLREMELLSQINRSGNFSSPFQTSTLVGIVVWDDSKTSLMGFLLEYIEGETLASRMDGASMETKKKWVRQVESTLKRLHEVDIIWGDVKADNVMINKNGDAVLIDFGGGYTPAYIKQELQQTVQGDLIGLDHIKVALGLTDGI</sequence>
<evidence type="ECO:0000259" key="1">
    <source>
        <dbReference type="PROSITE" id="PS50011"/>
    </source>
</evidence>
<comment type="caution">
    <text evidence="2">The sequence shown here is derived from an EMBL/GenBank/DDBJ whole genome shotgun (WGS) entry which is preliminary data.</text>
</comment>
<accession>A0A8H4LVC9</accession>
<dbReference type="InterPro" id="IPR011009">
    <property type="entry name" value="Kinase-like_dom_sf"/>
</dbReference>
<dbReference type="Pfam" id="PF00069">
    <property type="entry name" value="Pkinase"/>
    <property type="match status" value="1"/>
</dbReference>
<gene>
    <name evidence="2" type="ORF">G6O67_006396</name>
</gene>
<protein>
    <recommendedName>
        <fullName evidence="1">Protein kinase domain-containing protein</fullName>
    </recommendedName>
</protein>
<name>A0A8H4LVC9_9HYPO</name>